<protein>
    <submittedName>
        <fullName evidence="1">Uncharacterized protein</fullName>
    </submittedName>
</protein>
<organism evidence="1 2">
    <name type="scientific">Candidatus Fervidibacter japonicus</name>
    <dbReference type="NCBI Taxonomy" id="2035412"/>
    <lineage>
        <taxon>Bacteria</taxon>
        <taxon>Candidatus Fervidibacterota</taxon>
        <taxon>Candidatus Fervidibacter</taxon>
    </lineage>
</organism>
<gene>
    <name evidence="1" type="ORF">HRbin17_01670</name>
</gene>
<dbReference type="AlphaFoldDB" id="A0A2H5XD85"/>
<comment type="caution">
    <text evidence="1">The sequence shown here is derived from an EMBL/GenBank/DDBJ whole genome shotgun (WGS) entry which is preliminary data.</text>
</comment>
<dbReference type="EMBL" id="BEHT01000021">
    <property type="protein sequence ID" value="GBC99149.1"/>
    <property type="molecule type" value="Genomic_DNA"/>
</dbReference>
<evidence type="ECO:0000313" key="1">
    <source>
        <dbReference type="EMBL" id="GBC99149.1"/>
    </source>
</evidence>
<dbReference type="Proteomes" id="UP000236173">
    <property type="component" value="Unassembled WGS sequence"/>
</dbReference>
<accession>A0A2H5XD85</accession>
<evidence type="ECO:0000313" key="2">
    <source>
        <dbReference type="Proteomes" id="UP000236173"/>
    </source>
</evidence>
<reference evidence="2" key="1">
    <citation type="submission" date="2017-09" db="EMBL/GenBank/DDBJ databases">
        <title>Metaegenomics of thermophilic ammonia-oxidizing enrichment culture.</title>
        <authorList>
            <person name="Kato S."/>
            <person name="Suzuki K."/>
        </authorList>
    </citation>
    <scope>NUCLEOTIDE SEQUENCE [LARGE SCALE GENOMIC DNA]</scope>
</reference>
<sequence length="53" mass="6151">MATFLVKQWDLESQVLPLKHEWALLSYQGLTLWESQKLGIMSLCIGRGLKKMM</sequence>
<name>A0A2H5XD85_9BACT</name>
<proteinExistence type="predicted"/>